<dbReference type="CDD" id="cd07043">
    <property type="entry name" value="STAS_anti-anti-sigma_factors"/>
    <property type="match status" value="1"/>
</dbReference>
<sequence>MSLPPSAPVGELPRSSLLAEVDVAGGRLRVTGRLDSRTARILHAAVSGLLLTEQRRWVLDVSALTVTDHTGLRAIGAAYRRLLRHDRRLTLCGATPDLQRVLTRLHLGRHLLDDDPAEPVPA</sequence>
<dbReference type="Gene3D" id="3.30.750.24">
    <property type="entry name" value="STAS domain"/>
    <property type="match status" value="1"/>
</dbReference>
<dbReference type="EMBL" id="FRDM01000010">
    <property type="protein sequence ID" value="SHN76457.1"/>
    <property type="molecule type" value="Genomic_DNA"/>
</dbReference>
<dbReference type="PROSITE" id="PS50801">
    <property type="entry name" value="STAS"/>
    <property type="match status" value="1"/>
</dbReference>
<dbReference type="Proteomes" id="UP000184428">
    <property type="component" value="Unassembled WGS sequence"/>
</dbReference>
<gene>
    <name evidence="2" type="ORF">SAMN05660350_02431</name>
</gene>
<dbReference type="RefSeq" id="WP_072918258.1">
    <property type="nucleotide sequence ID" value="NZ_FRDM01000010.1"/>
</dbReference>
<evidence type="ECO:0000259" key="1">
    <source>
        <dbReference type="PROSITE" id="PS50801"/>
    </source>
</evidence>
<organism evidence="2 3">
    <name type="scientific">Geodermatophilus obscurus</name>
    <dbReference type="NCBI Taxonomy" id="1861"/>
    <lineage>
        <taxon>Bacteria</taxon>
        <taxon>Bacillati</taxon>
        <taxon>Actinomycetota</taxon>
        <taxon>Actinomycetes</taxon>
        <taxon>Geodermatophilales</taxon>
        <taxon>Geodermatophilaceae</taxon>
        <taxon>Geodermatophilus</taxon>
    </lineage>
</organism>
<reference evidence="2 3" key="1">
    <citation type="submission" date="2016-12" db="EMBL/GenBank/DDBJ databases">
        <authorList>
            <person name="Song W.-J."/>
            <person name="Kurnit D.M."/>
        </authorList>
    </citation>
    <scope>NUCLEOTIDE SEQUENCE [LARGE SCALE GENOMIC DNA]</scope>
    <source>
        <strain evidence="2 3">DSM 43162</strain>
    </source>
</reference>
<dbReference type="InterPro" id="IPR002645">
    <property type="entry name" value="STAS_dom"/>
</dbReference>
<evidence type="ECO:0000313" key="3">
    <source>
        <dbReference type="Proteomes" id="UP000184428"/>
    </source>
</evidence>
<proteinExistence type="predicted"/>
<accession>A0A1M7U0N3</accession>
<protein>
    <submittedName>
        <fullName evidence="2">Anti-anti-sigma factor</fullName>
    </submittedName>
</protein>
<feature type="domain" description="STAS" evidence="1">
    <location>
        <begin position="28"/>
        <end position="122"/>
    </location>
</feature>
<evidence type="ECO:0000313" key="2">
    <source>
        <dbReference type="EMBL" id="SHN76457.1"/>
    </source>
</evidence>
<dbReference type="InterPro" id="IPR058548">
    <property type="entry name" value="MlaB-like_STAS"/>
</dbReference>
<name>A0A1M7U0N3_9ACTN</name>
<dbReference type="Pfam" id="PF13466">
    <property type="entry name" value="STAS_2"/>
    <property type="match status" value="1"/>
</dbReference>
<dbReference type="AlphaFoldDB" id="A0A1M7U0N3"/>
<dbReference type="SUPFAM" id="SSF52091">
    <property type="entry name" value="SpoIIaa-like"/>
    <property type="match status" value="1"/>
</dbReference>
<dbReference type="InterPro" id="IPR036513">
    <property type="entry name" value="STAS_dom_sf"/>
</dbReference>